<evidence type="ECO:0000256" key="4">
    <source>
        <dbReference type="ARBA" id="ARBA00022553"/>
    </source>
</evidence>
<dbReference type="PANTHER" id="PTHR42878:SF15">
    <property type="entry name" value="BACTERIOPHYTOCHROME"/>
    <property type="match status" value="1"/>
</dbReference>
<evidence type="ECO:0000256" key="3">
    <source>
        <dbReference type="ARBA" id="ARBA00012438"/>
    </source>
</evidence>
<dbReference type="CDD" id="cd00156">
    <property type="entry name" value="REC"/>
    <property type="match status" value="1"/>
</dbReference>
<dbReference type="EC" id="2.7.13.3" evidence="3"/>
<feature type="domain" description="Histidine kinase" evidence="9">
    <location>
        <begin position="281"/>
        <end position="497"/>
    </location>
</feature>
<dbReference type="InterPro" id="IPR005467">
    <property type="entry name" value="His_kinase_dom"/>
</dbReference>
<evidence type="ECO:0000256" key="6">
    <source>
        <dbReference type="ARBA" id="ARBA00022777"/>
    </source>
</evidence>
<feature type="domain" description="Response regulatory" evidence="10">
    <location>
        <begin position="4"/>
        <end position="121"/>
    </location>
</feature>
<evidence type="ECO:0000259" key="9">
    <source>
        <dbReference type="PROSITE" id="PS50109"/>
    </source>
</evidence>
<dbReference type="GO" id="GO:0000155">
    <property type="term" value="F:phosphorelay sensor kinase activity"/>
    <property type="evidence" value="ECO:0007669"/>
    <property type="project" value="InterPro"/>
</dbReference>
<dbReference type="Gene3D" id="3.40.50.2300">
    <property type="match status" value="1"/>
</dbReference>
<keyword evidence="5" id="KW-0808">Transferase</keyword>
<dbReference type="PROSITE" id="PS50109">
    <property type="entry name" value="HIS_KIN"/>
    <property type="match status" value="1"/>
</dbReference>
<evidence type="ECO:0000256" key="5">
    <source>
        <dbReference type="ARBA" id="ARBA00022679"/>
    </source>
</evidence>
<feature type="modified residue" description="4-aspartylphosphate" evidence="8">
    <location>
        <position position="56"/>
    </location>
</feature>
<dbReference type="InterPro" id="IPR050351">
    <property type="entry name" value="BphY/WalK/GraS-like"/>
</dbReference>
<dbReference type="PANTHER" id="PTHR42878">
    <property type="entry name" value="TWO-COMPONENT HISTIDINE KINASE"/>
    <property type="match status" value="1"/>
</dbReference>
<comment type="catalytic activity">
    <reaction evidence="1">
        <text>ATP + protein L-histidine = ADP + protein N-phospho-L-histidine.</text>
        <dbReference type="EC" id="2.7.13.3"/>
    </reaction>
</comment>
<dbReference type="RefSeq" id="WP_056128928.1">
    <property type="nucleotide sequence ID" value="NZ_WSES01000006.1"/>
</dbReference>
<evidence type="ECO:0000313" key="12">
    <source>
        <dbReference type="EMBL" id="MVW62447.1"/>
    </source>
</evidence>
<dbReference type="SUPFAM" id="SSF55874">
    <property type="entry name" value="ATPase domain of HSP90 chaperone/DNA topoisomerase II/histidine kinase"/>
    <property type="match status" value="1"/>
</dbReference>
<dbReference type="InterPro" id="IPR011006">
    <property type="entry name" value="CheY-like_superfamily"/>
</dbReference>
<dbReference type="InterPro" id="IPR003594">
    <property type="entry name" value="HATPase_dom"/>
</dbReference>
<evidence type="ECO:0000256" key="8">
    <source>
        <dbReference type="PROSITE-ProRule" id="PRU00169"/>
    </source>
</evidence>
<dbReference type="SUPFAM" id="SSF52172">
    <property type="entry name" value="CheY-like"/>
    <property type="match status" value="1"/>
</dbReference>
<dbReference type="PRINTS" id="PR00344">
    <property type="entry name" value="BCTRLSENSOR"/>
</dbReference>
<dbReference type="SMART" id="SM00387">
    <property type="entry name" value="HATPase_c"/>
    <property type="match status" value="1"/>
</dbReference>
<dbReference type="Proteomes" id="UP000443353">
    <property type="component" value="Unassembled WGS sequence"/>
</dbReference>
<evidence type="ECO:0000256" key="7">
    <source>
        <dbReference type="ARBA" id="ARBA00023136"/>
    </source>
</evidence>
<dbReference type="PROSITE" id="PS50112">
    <property type="entry name" value="PAS"/>
    <property type="match status" value="1"/>
</dbReference>
<proteinExistence type="predicted"/>
<dbReference type="GO" id="GO:0030295">
    <property type="term" value="F:protein kinase activator activity"/>
    <property type="evidence" value="ECO:0007669"/>
    <property type="project" value="TreeGrafter"/>
</dbReference>
<gene>
    <name evidence="12" type="ORF">GPY61_21170</name>
</gene>
<dbReference type="Pfam" id="PF00072">
    <property type="entry name" value="Response_reg"/>
    <property type="match status" value="1"/>
</dbReference>
<dbReference type="InterPro" id="IPR001789">
    <property type="entry name" value="Sig_transdc_resp-reg_receiver"/>
</dbReference>
<comment type="caution">
    <text evidence="12">The sequence shown here is derived from an EMBL/GenBank/DDBJ whole genome shotgun (WGS) entry which is preliminary data.</text>
</comment>
<evidence type="ECO:0000256" key="1">
    <source>
        <dbReference type="ARBA" id="ARBA00000085"/>
    </source>
</evidence>
<evidence type="ECO:0000256" key="2">
    <source>
        <dbReference type="ARBA" id="ARBA00004429"/>
    </source>
</evidence>
<dbReference type="Pfam" id="PF02518">
    <property type="entry name" value="HATPase_c"/>
    <property type="match status" value="1"/>
</dbReference>
<dbReference type="CDD" id="cd00082">
    <property type="entry name" value="HisKA"/>
    <property type="match status" value="1"/>
</dbReference>
<evidence type="ECO:0000259" key="10">
    <source>
        <dbReference type="PROSITE" id="PS50110"/>
    </source>
</evidence>
<comment type="subcellular location">
    <subcellularLocation>
        <location evidence="2">Cell inner membrane</location>
        <topology evidence="2">Multi-pass membrane protein</topology>
    </subcellularLocation>
</comment>
<dbReference type="InterPro" id="IPR000014">
    <property type="entry name" value="PAS"/>
</dbReference>
<dbReference type="GO" id="GO:0007234">
    <property type="term" value="P:osmosensory signaling via phosphorelay pathway"/>
    <property type="evidence" value="ECO:0007669"/>
    <property type="project" value="TreeGrafter"/>
</dbReference>
<dbReference type="NCBIfam" id="TIGR00229">
    <property type="entry name" value="sensory_box"/>
    <property type="match status" value="1"/>
</dbReference>
<keyword evidence="4 8" id="KW-0597">Phosphoprotein</keyword>
<keyword evidence="13" id="KW-1185">Reference proteome</keyword>
<keyword evidence="7" id="KW-0472">Membrane</keyword>
<reference evidence="12 13" key="1">
    <citation type="submission" date="2019-12" db="EMBL/GenBank/DDBJ databases">
        <authorList>
            <person name="Li C."/>
            <person name="Zhao J."/>
        </authorList>
    </citation>
    <scope>NUCLEOTIDE SEQUENCE [LARGE SCALE GENOMIC DNA]</scope>
    <source>
        <strain evidence="12 13">NEAU-DD11</strain>
    </source>
</reference>
<dbReference type="InterPro" id="IPR004358">
    <property type="entry name" value="Sig_transdc_His_kin-like_C"/>
</dbReference>
<keyword evidence="6" id="KW-0418">Kinase</keyword>
<protein>
    <recommendedName>
        <fullName evidence="3">histidine kinase</fullName>
        <ecNumber evidence="3">2.7.13.3</ecNumber>
    </recommendedName>
</protein>
<dbReference type="Gene3D" id="3.30.450.20">
    <property type="entry name" value="PAS domain"/>
    <property type="match status" value="1"/>
</dbReference>
<accession>A0A7X3K9D9</accession>
<dbReference type="Pfam" id="PF00512">
    <property type="entry name" value="HisKA"/>
    <property type="match status" value="1"/>
</dbReference>
<sequence length="500" mass="54959">MPLRFLLLDDNPDDRLLARRELERHFPGCRSAEVGDRAGFEQVAAAGFPFDLVITDYQMRWTTGLDVLKLIKAHVPQLSVIMFTATGTQEIAVEAMKHGLDDYVIKSPRHYARLPVAVRTCLDRTEIRSRAIRSETRLASLLENIQVGVFRMSLEGEIEEGNRAFWSMLGLGSGEFTKAAHHPLIEDVRQHIPELKATLEAADLQLDAGDLDTGGRAFKVRLVRVRVNGHDAVDGIVDDVTSLRRAELEILRLNADLEQRIATRTRQLQDANEALETFGFSVSHDMREPLRTIQGYANVLKQDFAEGHLDKASLYIGRIEAVAHRVDTMVTDLLEFARLSRTEIATENVVVNDALHEVTAALHAEIQQAKARLQIEVPDALTVRAHRQTVVQALTNLVSNAVKFVRPGAAPVVRIAASEAGSMVRVTVSDDGIGIAPAAQARIFNVFERLHSEEEYPGTGIGLAIVKKGVERMGGRVAVESAPGGGATFVVDLPAPPEPV</sequence>
<organism evidence="12 13">
    <name type="scientific">Massilia cellulosiltytica</name>
    <dbReference type="NCBI Taxonomy" id="2683234"/>
    <lineage>
        <taxon>Bacteria</taxon>
        <taxon>Pseudomonadati</taxon>
        <taxon>Pseudomonadota</taxon>
        <taxon>Betaproteobacteria</taxon>
        <taxon>Burkholderiales</taxon>
        <taxon>Oxalobacteraceae</taxon>
        <taxon>Telluria group</taxon>
        <taxon>Massilia</taxon>
    </lineage>
</organism>
<dbReference type="PROSITE" id="PS50110">
    <property type="entry name" value="RESPONSE_REGULATORY"/>
    <property type="match status" value="1"/>
</dbReference>
<dbReference type="EMBL" id="WSES01000006">
    <property type="protein sequence ID" value="MVW62447.1"/>
    <property type="molecule type" value="Genomic_DNA"/>
</dbReference>
<dbReference type="InterPro" id="IPR036890">
    <property type="entry name" value="HATPase_C_sf"/>
</dbReference>
<evidence type="ECO:0000259" key="11">
    <source>
        <dbReference type="PROSITE" id="PS50112"/>
    </source>
</evidence>
<dbReference type="SMART" id="SM00448">
    <property type="entry name" value="REC"/>
    <property type="match status" value="1"/>
</dbReference>
<dbReference type="SUPFAM" id="SSF55785">
    <property type="entry name" value="PYP-like sensor domain (PAS domain)"/>
    <property type="match status" value="1"/>
</dbReference>
<evidence type="ECO:0000313" key="13">
    <source>
        <dbReference type="Proteomes" id="UP000443353"/>
    </source>
</evidence>
<dbReference type="AlphaFoldDB" id="A0A7X3K9D9"/>
<feature type="domain" description="PAS" evidence="11">
    <location>
        <begin position="134"/>
        <end position="176"/>
    </location>
</feature>
<dbReference type="SMART" id="SM00388">
    <property type="entry name" value="HisKA"/>
    <property type="match status" value="1"/>
</dbReference>
<dbReference type="SUPFAM" id="SSF47384">
    <property type="entry name" value="Homodimeric domain of signal transducing histidine kinase"/>
    <property type="match status" value="1"/>
</dbReference>
<dbReference type="GO" id="GO:0000156">
    <property type="term" value="F:phosphorelay response regulator activity"/>
    <property type="evidence" value="ECO:0007669"/>
    <property type="project" value="TreeGrafter"/>
</dbReference>
<dbReference type="FunFam" id="3.30.565.10:FF:000006">
    <property type="entry name" value="Sensor histidine kinase WalK"/>
    <property type="match status" value="1"/>
</dbReference>
<dbReference type="InterPro" id="IPR035965">
    <property type="entry name" value="PAS-like_dom_sf"/>
</dbReference>
<dbReference type="GO" id="GO:0005886">
    <property type="term" value="C:plasma membrane"/>
    <property type="evidence" value="ECO:0007669"/>
    <property type="project" value="UniProtKB-SubCell"/>
</dbReference>
<dbReference type="Gene3D" id="1.10.287.130">
    <property type="match status" value="1"/>
</dbReference>
<dbReference type="InterPro" id="IPR036097">
    <property type="entry name" value="HisK_dim/P_sf"/>
</dbReference>
<name>A0A7X3K9D9_9BURK</name>
<dbReference type="InterPro" id="IPR003661">
    <property type="entry name" value="HisK_dim/P_dom"/>
</dbReference>
<dbReference type="Gene3D" id="3.30.565.10">
    <property type="entry name" value="Histidine kinase-like ATPase, C-terminal domain"/>
    <property type="match status" value="1"/>
</dbReference>
<dbReference type="Pfam" id="PF13188">
    <property type="entry name" value="PAS_8"/>
    <property type="match status" value="1"/>
</dbReference>